<dbReference type="AlphaFoldDB" id="A0A432MQS5"/>
<dbReference type="EMBL" id="RYZH01000001">
    <property type="protein sequence ID" value="RUL89609.1"/>
    <property type="molecule type" value="Genomic_DNA"/>
</dbReference>
<organism evidence="5 6">
    <name type="scientific">Tautonia sociabilis</name>
    <dbReference type="NCBI Taxonomy" id="2080755"/>
    <lineage>
        <taxon>Bacteria</taxon>
        <taxon>Pseudomonadati</taxon>
        <taxon>Planctomycetota</taxon>
        <taxon>Planctomycetia</taxon>
        <taxon>Isosphaerales</taxon>
        <taxon>Isosphaeraceae</taxon>
        <taxon>Tautonia</taxon>
    </lineage>
</organism>
<name>A0A432MQS5_9BACT</name>
<comment type="caution">
    <text evidence="5">The sequence shown here is derived from an EMBL/GenBank/DDBJ whole genome shotgun (WGS) entry which is preliminary data.</text>
</comment>
<evidence type="ECO:0000256" key="2">
    <source>
        <dbReference type="ARBA" id="ARBA00022679"/>
    </source>
</evidence>
<dbReference type="PANTHER" id="PTHR43397:SF1">
    <property type="entry name" value="ERGOTHIONEINE BIOSYNTHESIS PROTEIN 1"/>
    <property type="match status" value="1"/>
</dbReference>
<keyword evidence="6" id="KW-1185">Reference proteome</keyword>
<dbReference type="Proteomes" id="UP000280296">
    <property type="component" value="Unassembled WGS sequence"/>
</dbReference>
<dbReference type="PANTHER" id="PTHR43397">
    <property type="entry name" value="ERGOTHIONEINE BIOSYNTHESIS PROTEIN 1"/>
    <property type="match status" value="1"/>
</dbReference>
<dbReference type="PIRSF" id="PIRSF018005">
    <property type="entry name" value="UCP018005"/>
    <property type="match status" value="1"/>
</dbReference>
<evidence type="ECO:0000313" key="6">
    <source>
        <dbReference type="Proteomes" id="UP000280296"/>
    </source>
</evidence>
<keyword evidence="2 5" id="KW-0808">Transferase</keyword>
<dbReference type="GO" id="GO:0052706">
    <property type="term" value="F:L-histidine N(alpha)-methyltransferase activity"/>
    <property type="evidence" value="ECO:0007669"/>
    <property type="project" value="UniProtKB-EC"/>
</dbReference>
<evidence type="ECO:0000313" key="5">
    <source>
        <dbReference type="EMBL" id="RUL89609.1"/>
    </source>
</evidence>
<evidence type="ECO:0000256" key="1">
    <source>
        <dbReference type="ARBA" id="ARBA00022603"/>
    </source>
</evidence>
<protein>
    <submittedName>
        <fullName evidence="5">L-histidine N(Alpha)-methyltransferase</fullName>
        <ecNumber evidence="5">2.1.1.44</ecNumber>
    </submittedName>
</protein>
<dbReference type="InterPro" id="IPR051128">
    <property type="entry name" value="EgtD_Methyltrsf_superfamily"/>
</dbReference>
<dbReference type="Gene3D" id="3.40.50.150">
    <property type="entry name" value="Vaccinia Virus protein VP39"/>
    <property type="match status" value="1"/>
</dbReference>
<evidence type="ECO:0000256" key="3">
    <source>
        <dbReference type="SAM" id="MobiDB-lite"/>
    </source>
</evidence>
<keyword evidence="1 5" id="KW-0489">Methyltransferase</keyword>
<dbReference type="GO" id="GO:0032259">
    <property type="term" value="P:methylation"/>
    <property type="evidence" value="ECO:0007669"/>
    <property type="project" value="UniProtKB-KW"/>
</dbReference>
<dbReference type="InterPro" id="IPR017804">
    <property type="entry name" value="MeTrfase_EgtD-like"/>
</dbReference>
<feature type="region of interest" description="Disordered" evidence="3">
    <location>
        <begin position="22"/>
        <end position="42"/>
    </location>
</feature>
<dbReference type="InterPro" id="IPR029063">
    <property type="entry name" value="SAM-dependent_MTases_sf"/>
</dbReference>
<dbReference type="InterPro" id="IPR035094">
    <property type="entry name" value="EgtD"/>
</dbReference>
<dbReference type="SUPFAM" id="SSF53335">
    <property type="entry name" value="S-adenosyl-L-methionine-dependent methyltransferases"/>
    <property type="match status" value="1"/>
</dbReference>
<feature type="compositionally biased region" description="Polar residues" evidence="3">
    <location>
        <begin position="28"/>
        <end position="42"/>
    </location>
</feature>
<dbReference type="InterPro" id="IPR019257">
    <property type="entry name" value="MeTrfase_dom"/>
</dbReference>
<reference evidence="5 6" key="1">
    <citation type="submission" date="2018-12" db="EMBL/GenBank/DDBJ databases">
        <authorList>
            <person name="Toschakov S.V."/>
        </authorList>
    </citation>
    <scope>NUCLEOTIDE SEQUENCE [LARGE SCALE GENOMIC DNA]</scope>
    <source>
        <strain evidence="5 6">GM2012</strain>
    </source>
</reference>
<proteinExistence type="predicted"/>
<dbReference type="OrthoDB" id="5289726at2"/>
<dbReference type="Pfam" id="PF10017">
    <property type="entry name" value="Methyltransf_33"/>
    <property type="match status" value="1"/>
</dbReference>
<sequence length="381" mass="42472">MVRSPTVPRHLLATERGLIGLRRGGSARTESGPQAPSNGHNEATLQIRTTGRARDRLEIIRPEASEEDGTDSLASVVRRGLMHAPKFMPCRFLYDAIGSELFERICSLPEYYPTRTEDAILRDWAAEMVVGWAEATTMIELGSGSSTKTRRLIEAALQEYGRLHYVPIDVSEIILEQSARALIQAYPRLSVTGVVADYDTALRAIAGRFPGPKLVVFLGSSLGNFDDEDAVGLLRNLSETIGPEDRLLVGLDLIKDAAVLEAAYDDAEGITAQFGKNLLRRINRELGADFDLDRFGYRARFEAARHRVEIHLVSLRDQVVTIPGAEMVASFAEGETIHIENSHKYTPELIRELASRSGFIEEESWTDPGNLFRVQRWRPRD</sequence>
<accession>A0A432MQS5</accession>
<feature type="domain" description="Histidine-specific methyltransferase SAM-dependent" evidence="4">
    <location>
        <begin position="75"/>
        <end position="377"/>
    </location>
</feature>
<dbReference type="NCBIfam" id="TIGR03438">
    <property type="entry name" value="egtD_ergothio"/>
    <property type="match status" value="1"/>
</dbReference>
<reference evidence="5 6" key="2">
    <citation type="submission" date="2019-01" db="EMBL/GenBank/DDBJ databases">
        <title>Tautonia sociabilis, a novel thermotolerant planctomycete of Isosphaeraceae family, isolated from a 4000 m deep subterranean habitat.</title>
        <authorList>
            <person name="Kovaleva O.L."/>
            <person name="Elcheninov A.G."/>
            <person name="Van Heerden E."/>
            <person name="Toshchakov S.V."/>
            <person name="Novikov A."/>
            <person name="Bonch-Osmolovskaya E.A."/>
            <person name="Kublanov I.V."/>
        </authorList>
    </citation>
    <scope>NUCLEOTIDE SEQUENCE [LARGE SCALE GENOMIC DNA]</scope>
    <source>
        <strain evidence="5 6">GM2012</strain>
    </source>
</reference>
<gene>
    <name evidence="5" type="primary">egtD</name>
    <name evidence="5" type="ORF">TsocGM_00095</name>
</gene>
<dbReference type="EC" id="2.1.1.44" evidence="5"/>
<evidence type="ECO:0000259" key="4">
    <source>
        <dbReference type="Pfam" id="PF10017"/>
    </source>
</evidence>